<comment type="caution">
    <text evidence="2">The sequence shown here is derived from an EMBL/GenBank/DDBJ whole genome shotgun (WGS) entry which is preliminary data.</text>
</comment>
<feature type="compositionally biased region" description="Low complexity" evidence="1">
    <location>
        <begin position="92"/>
        <end position="101"/>
    </location>
</feature>
<evidence type="ECO:0000256" key="1">
    <source>
        <dbReference type="SAM" id="MobiDB-lite"/>
    </source>
</evidence>
<sequence>MPLVADVDCASVRLEICFDVDVVPAPQSQAATRAAGSTLRMDRTRRVSRSCSPQYCGHTSQGMYPRRPIEDGELVPIQRTPPTLESSHCREPYISPSSSYSDPRRLPRQELAFAECDSFTTSIDVSRAVSKVNRKTWGEPKPRSAQIRSVQTFACKIASRLMDSGPSGNASNSRSAQRINVKRERERNLRQTQEPSAPAVSVGTFMAGLKRRKVEVQATSSHLPEFPTMPGSFPVPLPHDQDMQMDIDLPPSDTVPLQQSSADSTLHPSANSTPEELRQPRESEAEESPYWFWQIILFTTAWLHLHFHLPHRGCALLLKILRLIFVTLGLIQADHNIPMTLKTTFKKLGVEESFEIRAICPNCRRAYPENSPPDLTCSHCAIPLFKTPAPSSATLTSLLSSTAPKVETKPKPVLQGPFLPLSTQIIEFLNRDGNEVACESYLTRKTVAGKLSDIHDGAICQSLKAPDGRKFFDAADDRPDHDELRIGLCFGEDGFSFTRTNDAGSHSTGAV</sequence>
<reference evidence="2 3" key="1">
    <citation type="journal article" date="2024" name="J Genomics">
        <title>Draft genome sequencing and assembly of Favolaschia claudopus CIRM-BRFM 2984 isolated from oak limbs.</title>
        <authorList>
            <person name="Navarro D."/>
            <person name="Drula E."/>
            <person name="Chaduli D."/>
            <person name="Cazenave R."/>
            <person name="Ahrendt S."/>
            <person name="Wang J."/>
            <person name="Lipzen A."/>
            <person name="Daum C."/>
            <person name="Barry K."/>
            <person name="Grigoriev I.V."/>
            <person name="Favel A."/>
            <person name="Rosso M.N."/>
            <person name="Martin F."/>
        </authorList>
    </citation>
    <scope>NUCLEOTIDE SEQUENCE [LARGE SCALE GENOMIC DNA]</scope>
    <source>
        <strain evidence="2 3">CIRM-BRFM 2984</strain>
    </source>
</reference>
<evidence type="ECO:0000313" key="2">
    <source>
        <dbReference type="EMBL" id="KAK7012630.1"/>
    </source>
</evidence>
<feature type="region of interest" description="Disordered" evidence="1">
    <location>
        <begin position="79"/>
        <end position="104"/>
    </location>
</feature>
<feature type="region of interest" description="Disordered" evidence="1">
    <location>
        <begin position="161"/>
        <end position="204"/>
    </location>
</feature>
<dbReference type="AlphaFoldDB" id="A0AAW0AHZ7"/>
<accession>A0AAW0AHZ7</accession>
<dbReference type="EMBL" id="JAWWNJ010000064">
    <property type="protein sequence ID" value="KAK7012630.1"/>
    <property type="molecule type" value="Genomic_DNA"/>
</dbReference>
<feature type="compositionally biased region" description="Polar residues" evidence="1">
    <location>
        <begin position="166"/>
        <end position="178"/>
    </location>
</feature>
<dbReference type="Proteomes" id="UP001362999">
    <property type="component" value="Unassembled WGS sequence"/>
</dbReference>
<proteinExistence type="predicted"/>
<protein>
    <submittedName>
        <fullName evidence="2">Uncharacterized protein</fullName>
    </submittedName>
</protein>
<feature type="compositionally biased region" description="Polar residues" evidence="1">
    <location>
        <begin position="255"/>
        <end position="274"/>
    </location>
</feature>
<name>A0AAW0AHZ7_9AGAR</name>
<keyword evidence="3" id="KW-1185">Reference proteome</keyword>
<organism evidence="2 3">
    <name type="scientific">Favolaschia claudopus</name>
    <dbReference type="NCBI Taxonomy" id="2862362"/>
    <lineage>
        <taxon>Eukaryota</taxon>
        <taxon>Fungi</taxon>
        <taxon>Dikarya</taxon>
        <taxon>Basidiomycota</taxon>
        <taxon>Agaricomycotina</taxon>
        <taxon>Agaricomycetes</taxon>
        <taxon>Agaricomycetidae</taxon>
        <taxon>Agaricales</taxon>
        <taxon>Marasmiineae</taxon>
        <taxon>Mycenaceae</taxon>
        <taxon>Favolaschia</taxon>
    </lineage>
</organism>
<gene>
    <name evidence="2" type="ORF">R3P38DRAFT_2790311</name>
</gene>
<evidence type="ECO:0000313" key="3">
    <source>
        <dbReference type="Proteomes" id="UP001362999"/>
    </source>
</evidence>
<feature type="region of interest" description="Disordered" evidence="1">
    <location>
        <begin position="216"/>
        <end position="282"/>
    </location>
</feature>